<keyword evidence="2" id="KW-1185">Reference proteome</keyword>
<name>A0A433DG55_9FUNG</name>
<gene>
    <name evidence="1" type="ORF">BC936DRAFT_141368</name>
</gene>
<evidence type="ECO:0000313" key="2">
    <source>
        <dbReference type="Proteomes" id="UP000268093"/>
    </source>
</evidence>
<evidence type="ECO:0000313" key="1">
    <source>
        <dbReference type="EMBL" id="RUP49818.1"/>
    </source>
</evidence>
<dbReference type="EMBL" id="RBNI01001946">
    <property type="protein sequence ID" value="RUP49818.1"/>
    <property type="molecule type" value="Genomic_DNA"/>
</dbReference>
<dbReference type="AlphaFoldDB" id="A0A433DG55"/>
<organism evidence="1 2">
    <name type="scientific">Jimgerdemannia flammicorona</name>
    <dbReference type="NCBI Taxonomy" id="994334"/>
    <lineage>
        <taxon>Eukaryota</taxon>
        <taxon>Fungi</taxon>
        <taxon>Fungi incertae sedis</taxon>
        <taxon>Mucoromycota</taxon>
        <taxon>Mucoromycotina</taxon>
        <taxon>Endogonomycetes</taxon>
        <taxon>Endogonales</taxon>
        <taxon>Endogonaceae</taxon>
        <taxon>Jimgerdemannia</taxon>
    </lineage>
</organism>
<proteinExistence type="predicted"/>
<protein>
    <submittedName>
        <fullName evidence="1">Uncharacterized protein</fullName>
    </submittedName>
</protein>
<comment type="caution">
    <text evidence="1">The sequence shown here is derived from an EMBL/GenBank/DDBJ whole genome shotgun (WGS) entry which is preliminary data.</text>
</comment>
<sequence length="127" mass="14371">MHHDASPNREFYDMLVENLGGADAETAAANQIGDEMASRGTSKKELEFCSLPTDHQCIRTGPVHNPIFFSCRSCSSALCQPSGSVVITGHEESFYCHIRQYRKRAPLMTTNRPRSHHRSLIRFFIMQ</sequence>
<reference evidence="1 2" key="1">
    <citation type="journal article" date="2018" name="New Phytol.">
        <title>Phylogenomics of Endogonaceae and evolution of mycorrhizas within Mucoromycota.</title>
        <authorList>
            <person name="Chang Y."/>
            <person name="Desiro A."/>
            <person name="Na H."/>
            <person name="Sandor L."/>
            <person name="Lipzen A."/>
            <person name="Clum A."/>
            <person name="Barry K."/>
            <person name="Grigoriev I.V."/>
            <person name="Martin F.M."/>
            <person name="Stajich J.E."/>
            <person name="Smith M.E."/>
            <person name="Bonito G."/>
            <person name="Spatafora J.W."/>
        </authorList>
    </citation>
    <scope>NUCLEOTIDE SEQUENCE [LARGE SCALE GENOMIC DNA]</scope>
    <source>
        <strain evidence="1 2">GMNB39</strain>
    </source>
</reference>
<dbReference type="Proteomes" id="UP000268093">
    <property type="component" value="Unassembled WGS sequence"/>
</dbReference>
<accession>A0A433DG55</accession>